<proteinExistence type="predicted"/>
<gene>
    <name evidence="1" type="ORF">BLNAU_13698</name>
</gene>
<comment type="caution">
    <text evidence="1">The sequence shown here is derived from an EMBL/GenBank/DDBJ whole genome shotgun (WGS) entry which is preliminary data.</text>
</comment>
<organism evidence="1 2">
    <name type="scientific">Blattamonas nauphoetae</name>
    <dbReference type="NCBI Taxonomy" id="2049346"/>
    <lineage>
        <taxon>Eukaryota</taxon>
        <taxon>Metamonada</taxon>
        <taxon>Preaxostyla</taxon>
        <taxon>Oxymonadida</taxon>
        <taxon>Blattamonas</taxon>
    </lineage>
</organism>
<keyword evidence="2" id="KW-1185">Reference proteome</keyword>
<evidence type="ECO:0000313" key="1">
    <source>
        <dbReference type="EMBL" id="KAK2951319.1"/>
    </source>
</evidence>
<reference evidence="1 2" key="1">
    <citation type="journal article" date="2022" name="bioRxiv">
        <title>Genomics of Preaxostyla Flagellates Illuminates Evolutionary Transitions and the Path Towards Mitochondrial Loss.</title>
        <authorList>
            <person name="Novak L.V.F."/>
            <person name="Treitli S.C."/>
            <person name="Pyrih J."/>
            <person name="Halakuc P."/>
            <person name="Pipaliya S.V."/>
            <person name="Vacek V."/>
            <person name="Brzon O."/>
            <person name="Soukal P."/>
            <person name="Eme L."/>
            <person name="Dacks J.B."/>
            <person name="Karnkowska A."/>
            <person name="Elias M."/>
            <person name="Hampl V."/>
        </authorList>
    </citation>
    <scope>NUCLEOTIDE SEQUENCE [LARGE SCALE GENOMIC DNA]</scope>
    <source>
        <strain evidence="1">NAU3</strain>
        <tissue evidence="1">Gut</tissue>
    </source>
</reference>
<protein>
    <submittedName>
        <fullName evidence="1">Uncharacterized protein</fullName>
    </submittedName>
</protein>
<accession>A0ABQ9XHY7</accession>
<name>A0ABQ9XHY7_9EUKA</name>
<evidence type="ECO:0000313" key="2">
    <source>
        <dbReference type="Proteomes" id="UP001281761"/>
    </source>
</evidence>
<dbReference type="EMBL" id="JARBJD010000120">
    <property type="protein sequence ID" value="KAK2951319.1"/>
    <property type="molecule type" value="Genomic_DNA"/>
</dbReference>
<sequence>MSVLSTKMNSSSDSSCTDCDPFLIWDQEDLESVQEREIVYRSLVATLKVQPALDVSLEAKAVKLLESLLSFEKTSANAFLNTLSSNSDDSVTTFVQSFVVLISSTSQVITTASMKMLENLFLKCSTNFRLTLVKADLIPQLITTLNPLSLSFAEAEVIHTCLIRVISSSFWLLTSNGLAHLKIEVHVEEQAVHETILKQVLFPSENYIWHLYENRFSIVDGEQSECFLALLAQLFRISPYYQPTMELVRTIPVFLTIPSCYTYFENDRAIWYLLYFMVEIQQEWKKQSKYIRRSGATIFRSLRMEGIEDAIEEKLRNDKPVAFRPWIAFSSIKWNSLLDMNIPKQE</sequence>
<dbReference type="SUPFAM" id="SSF48371">
    <property type="entry name" value="ARM repeat"/>
    <property type="match status" value="1"/>
</dbReference>
<dbReference type="InterPro" id="IPR016024">
    <property type="entry name" value="ARM-type_fold"/>
</dbReference>
<dbReference type="Proteomes" id="UP001281761">
    <property type="component" value="Unassembled WGS sequence"/>
</dbReference>